<evidence type="ECO:0000256" key="1">
    <source>
        <dbReference type="SAM" id="Phobius"/>
    </source>
</evidence>
<sequence length="62" mass="7359">MDVLHETIDYGPNKKHLTIASYRRDSKLHRISDFMYFTIVLPVGAVSFIYIYFQFDLKNLLC</sequence>
<keyword evidence="1" id="KW-1133">Transmembrane helix</keyword>
<evidence type="ECO:0000313" key="4">
    <source>
        <dbReference type="WBParaSite" id="OFLC_0001156001-mRNA-1"/>
    </source>
</evidence>
<feature type="transmembrane region" description="Helical" evidence="1">
    <location>
        <begin position="34"/>
        <end position="53"/>
    </location>
</feature>
<dbReference type="EMBL" id="UZAJ01016827">
    <property type="protein sequence ID" value="VDO77359.1"/>
    <property type="molecule type" value="Genomic_DNA"/>
</dbReference>
<accession>A0A183HVP8</accession>
<dbReference type="WBParaSite" id="OFLC_0001156001-mRNA-1">
    <property type="protein sequence ID" value="OFLC_0001156001-mRNA-1"/>
    <property type="gene ID" value="OFLC_0001156001"/>
</dbReference>
<gene>
    <name evidence="2" type="ORF">OFLC_LOCUS11561</name>
</gene>
<organism evidence="4">
    <name type="scientific">Onchocerca flexuosa</name>
    <dbReference type="NCBI Taxonomy" id="387005"/>
    <lineage>
        <taxon>Eukaryota</taxon>
        <taxon>Metazoa</taxon>
        <taxon>Ecdysozoa</taxon>
        <taxon>Nematoda</taxon>
        <taxon>Chromadorea</taxon>
        <taxon>Rhabditida</taxon>
        <taxon>Spirurina</taxon>
        <taxon>Spiruromorpha</taxon>
        <taxon>Filarioidea</taxon>
        <taxon>Onchocercidae</taxon>
        <taxon>Onchocerca</taxon>
    </lineage>
</organism>
<dbReference type="Proteomes" id="UP000267606">
    <property type="component" value="Unassembled WGS sequence"/>
</dbReference>
<protein>
    <submittedName>
        <fullName evidence="4">Neur_chan_memb domain-containing protein</fullName>
    </submittedName>
</protein>
<reference evidence="4" key="1">
    <citation type="submission" date="2016-06" db="UniProtKB">
        <authorList>
            <consortium name="WormBaseParasite"/>
        </authorList>
    </citation>
    <scope>IDENTIFICATION</scope>
</reference>
<keyword evidence="3" id="KW-1185">Reference proteome</keyword>
<name>A0A183HVP8_9BILA</name>
<evidence type="ECO:0000313" key="2">
    <source>
        <dbReference type="EMBL" id="VDO77359.1"/>
    </source>
</evidence>
<keyword evidence="1" id="KW-0812">Transmembrane</keyword>
<evidence type="ECO:0000313" key="3">
    <source>
        <dbReference type="Proteomes" id="UP000267606"/>
    </source>
</evidence>
<reference evidence="2 3" key="2">
    <citation type="submission" date="2018-11" db="EMBL/GenBank/DDBJ databases">
        <authorList>
            <consortium name="Pathogen Informatics"/>
        </authorList>
    </citation>
    <scope>NUCLEOTIDE SEQUENCE [LARGE SCALE GENOMIC DNA]</scope>
</reference>
<proteinExistence type="predicted"/>
<dbReference type="AlphaFoldDB" id="A0A183HVP8"/>
<keyword evidence="1" id="KW-0472">Membrane</keyword>